<dbReference type="EMBL" id="FOLQ01000067">
    <property type="protein sequence ID" value="SFF39980.1"/>
    <property type="molecule type" value="Genomic_DNA"/>
</dbReference>
<reference evidence="1 2" key="1">
    <citation type="submission" date="2016-10" db="EMBL/GenBank/DDBJ databases">
        <authorList>
            <person name="de Groot N.N."/>
        </authorList>
    </citation>
    <scope>NUCLEOTIDE SEQUENCE [LARGE SCALE GENOMIC DNA]</scope>
    <source>
        <strain evidence="1 2">DSM 26130</strain>
    </source>
</reference>
<evidence type="ECO:0000313" key="2">
    <source>
        <dbReference type="Proteomes" id="UP000198598"/>
    </source>
</evidence>
<gene>
    <name evidence="1" type="ORF">SAMN05216167_1673</name>
</gene>
<dbReference type="STRING" id="662367.SAMN05216167_1673"/>
<sequence>MHSKCGFFANVAKKFIMYYYSLQEAAIALNLRVSMVQSLIRRGKLKSSLVDGQLMLSSIDLYNFIKMNTESATHL</sequence>
<protein>
    <recommendedName>
        <fullName evidence="3">DNA binding domain-containing protein, excisionase family</fullName>
    </recommendedName>
</protein>
<evidence type="ECO:0000313" key="1">
    <source>
        <dbReference type="EMBL" id="SFF39980.1"/>
    </source>
</evidence>
<evidence type="ECO:0008006" key="3">
    <source>
        <dbReference type="Google" id="ProtNLM"/>
    </source>
</evidence>
<name>A0A1I2IEC2_9BACT</name>
<accession>A0A1I2IEC2</accession>
<keyword evidence="2" id="KW-1185">Reference proteome</keyword>
<dbReference type="Proteomes" id="UP000198598">
    <property type="component" value="Unassembled WGS sequence"/>
</dbReference>
<proteinExistence type="predicted"/>
<dbReference type="AlphaFoldDB" id="A0A1I2IEC2"/>
<organism evidence="1 2">
    <name type="scientific">Spirosoma endophyticum</name>
    <dbReference type="NCBI Taxonomy" id="662367"/>
    <lineage>
        <taxon>Bacteria</taxon>
        <taxon>Pseudomonadati</taxon>
        <taxon>Bacteroidota</taxon>
        <taxon>Cytophagia</taxon>
        <taxon>Cytophagales</taxon>
        <taxon>Cytophagaceae</taxon>
        <taxon>Spirosoma</taxon>
    </lineage>
</organism>